<dbReference type="FunFam" id="3.30.160.60:FF:000090">
    <property type="entry name" value="Odd-skipped-related transciption factor 2"/>
    <property type="match status" value="1"/>
</dbReference>
<dbReference type="Gene3D" id="3.30.160.60">
    <property type="entry name" value="Classic Zinc Finger"/>
    <property type="match status" value="5"/>
</dbReference>
<gene>
    <name evidence="10" type="ORF">SNE40_012759</name>
</gene>
<evidence type="ECO:0000313" key="11">
    <source>
        <dbReference type="Proteomes" id="UP001347796"/>
    </source>
</evidence>
<keyword evidence="11" id="KW-1185">Reference proteome</keyword>
<feature type="domain" description="C2H2-type" evidence="9">
    <location>
        <begin position="408"/>
        <end position="436"/>
    </location>
</feature>
<feature type="domain" description="C2H2-type" evidence="9">
    <location>
        <begin position="437"/>
        <end position="464"/>
    </location>
</feature>
<keyword evidence="4 7" id="KW-0863">Zinc-finger</keyword>
<dbReference type="GO" id="GO:0000981">
    <property type="term" value="F:DNA-binding transcription factor activity, RNA polymerase II-specific"/>
    <property type="evidence" value="ECO:0007669"/>
    <property type="project" value="TreeGrafter"/>
</dbReference>
<evidence type="ECO:0000256" key="3">
    <source>
        <dbReference type="ARBA" id="ARBA00022737"/>
    </source>
</evidence>
<feature type="domain" description="C2H2-type" evidence="9">
    <location>
        <begin position="346"/>
        <end position="373"/>
    </location>
</feature>
<dbReference type="Pfam" id="PF00096">
    <property type="entry name" value="zf-C2H2"/>
    <property type="match status" value="1"/>
</dbReference>
<dbReference type="Pfam" id="PF23611">
    <property type="entry name" value="zf-C2H2_16"/>
    <property type="match status" value="1"/>
</dbReference>
<evidence type="ECO:0000256" key="2">
    <source>
        <dbReference type="ARBA" id="ARBA00022723"/>
    </source>
</evidence>
<keyword evidence="2" id="KW-0479">Metal-binding</keyword>
<dbReference type="PANTHER" id="PTHR24409:SF438">
    <property type="entry name" value="PLAG1 LIKE ZINC FINGER 2"/>
    <property type="match status" value="1"/>
</dbReference>
<evidence type="ECO:0000313" key="10">
    <source>
        <dbReference type="EMBL" id="KAK6177884.1"/>
    </source>
</evidence>
<dbReference type="EMBL" id="JAZGQO010000009">
    <property type="protein sequence ID" value="KAK6177884.1"/>
    <property type="molecule type" value="Genomic_DNA"/>
</dbReference>
<dbReference type="SMART" id="SM00355">
    <property type="entry name" value="ZnF_C2H2"/>
    <property type="match status" value="11"/>
</dbReference>
<feature type="region of interest" description="Disordered" evidence="8">
    <location>
        <begin position="186"/>
        <end position="256"/>
    </location>
</feature>
<dbReference type="GO" id="GO:0008270">
    <property type="term" value="F:zinc ion binding"/>
    <property type="evidence" value="ECO:0007669"/>
    <property type="project" value="UniProtKB-KW"/>
</dbReference>
<proteinExistence type="predicted"/>
<dbReference type="PROSITE" id="PS00028">
    <property type="entry name" value="ZINC_FINGER_C2H2_1"/>
    <property type="match status" value="6"/>
</dbReference>
<protein>
    <recommendedName>
        <fullName evidence="9">C2H2-type domain-containing protein</fullName>
    </recommendedName>
</protein>
<dbReference type="PROSITE" id="PS50157">
    <property type="entry name" value="ZINC_FINGER_C2H2_2"/>
    <property type="match status" value="6"/>
</dbReference>
<dbReference type="InterPro" id="IPR036236">
    <property type="entry name" value="Znf_C2H2_sf"/>
</dbReference>
<evidence type="ECO:0000256" key="7">
    <source>
        <dbReference type="PROSITE-ProRule" id="PRU00042"/>
    </source>
</evidence>
<feature type="domain" description="C2H2-type" evidence="9">
    <location>
        <begin position="374"/>
        <end position="401"/>
    </location>
</feature>
<evidence type="ECO:0000256" key="8">
    <source>
        <dbReference type="SAM" id="MobiDB-lite"/>
    </source>
</evidence>
<evidence type="ECO:0000256" key="5">
    <source>
        <dbReference type="ARBA" id="ARBA00022833"/>
    </source>
</evidence>
<feature type="compositionally biased region" description="Basic and acidic residues" evidence="8">
    <location>
        <begin position="239"/>
        <end position="248"/>
    </location>
</feature>
<dbReference type="SUPFAM" id="SSF57667">
    <property type="entry name" value="beta-beta-alpha zinc fingers"/>
    <property type="match status" value="5"/>
</dbReference>
<organism evidence="10 11">
    <name type="scientific">Patella caerulea</name>
    <name type="common">Rayed Mediterranean limpet</name>
    <dbReference type="NCBI Taxonomy" id="87958"/>
    <lineage>
        <taxon>Eukaryota</taxon>
        <taxon>Metazoa</taxon>
        <taxon>Spiralia</taxon>
        <taxon>Lophotrochozoa</taxon>
        <taxon>Mollusca</taxon>
        <taxon>Gastropoda</taxon>
        <taxon>Patellogastropoda</taxon>
        <taxon>Patelloidea</taxon>
        <taxon>Patellidae</taxon>
        <taxon>Patella</taxon>
    </lineage>
</organism>
<feature type="compositionally biased region" description="Polar residues" evidence="8">
    <location>
        <begin position="192"/>
        <end position="208"/>
    </location>
</feature>
<keyword evidence="6" id="KW-0539">Nucleus</keyword>
<dbReference type="GO" id="GO:0005634">
    <property type="term" value="C:nucleus"/>
    <property type="evidence" value="ECO:0007669"/>
    <property type="project" value="UniProtKB-SubCell"/>
</dbReference>
<comment type="subcellular location">
    <subcellularLocation>
        <location evidence="1">Nucleus</location>
    </subcellularLocation>
</comment>
<reference evidence="10 11" key="1">
    <citation type="submission" date="2024-01" db="EMBL/GenBank/DDBJ databases">
        <title>The genome of the rayed Mediterranean limpet Patella caerulea (Linnaeus, 1758).</title>
        <authorList>
            <person name="Anh-Thu Weber A."/>
            <person name="Halstead-Nussloch G."/>
        </authorList>
    </citation>
    <scope>NUCLEOTIDE SEQUENCE [LARGE SCALE GENOMIC DNA]</scope>
    <source>
        <strain evidence="10">AATW-2023a</strain>
        <tissue evidence="10">Whole specimen</tissue>
    </source>
</reference>
<evidence type="ECO:0000256" key="4">
    <source>
        <dbReference type="ARBA" id="ARBA00022771"/>
    </source>
</evidence>
<comment type="caution">
    <text evidence="10">The sequence shown here is derived from an EMBL/GenBank/DDBJ whole genome shotgun (WGS) entry which is preliminary data.</text>
</comment>
<evidence type="ECO:0000259" key="9">
    <source>
        <dbReference type="PROSITE" id="PS50157"/>
    </source>
</evidence>
<dbReference type="FunFam" id="3.30.160.60:FF:000448">
    <property type="entry name" value="RE1-silencing transcription factor A"/>
    <property type="match status" value="2"/>
</dbReference>
<dbReference type="GO" id="GO:0000977">
    <property type="term" value="F:RNA polymerase II transcription regulatory region sequence-specific DNA binding"/>
    <property type="evidence" value="ECO:0007669"/>
    <property type="project" value="TreeGrafter"/>
</dbReference>
<dbReference type="PANTHER" id="PTHR24409">
    <property type="entry name" value="ZINC FINGER PROTEIN 142"/>
    <property type="match status" value="1"/>
</dbReference>
<accession>A0AAN8PK14</accession>
<sequence length="791" mass="88784">MEEGEETEDVNLEDFMDVITAYKCKFCSVTCSSAQQMTLHIKSDHMLPKDGVVQSKNKKDDMGMVDCSNITTGPEEQLTIITDDGNSLLAVATNATQTTTEPQNPGQVHTINLNTTDTMTTGANPSSVMCIDGGEQYTLTTDSLMDNTQLNTKLLYVCGQCSVGFNSIEDCKEHMLQSHSLTENTFRPEVESSATENNPSNNQISVGTQMEPKKKPGRKKKTEVKQEVLSSEDSELEDKDWVPSERPGRSRRKIRTPKALREDYFIGKKKKNNKQKRITNKDYAHKCHLFGCMARFKQKANLDIHVSCHNTDNEAFTCPQCKNGFGAWKNLRFHLHRQHDVDLDLFECEVCGFKTDTMNKLRVHKEIHSDSRPYTCDICGKGFRQYSQMKNHQMIHAEHQKKTVQVTVVCKTCERTFANKKCLLKHEQTVHCDQKPFKCTVCSYATTRKAMLTLHMRMHTGDKPFKCDLCNYATGDHNSLRRHKMRHTGQKQYKCGYCPYSCIQAISLKCHLKTKHPGCEGNYVCEQCSFRTLNKSAYENHLQDHKNGLITEKPRAKVKTSIVTQSSLQIADTEMMNLADSQEPMQVRMQVQTMKTGEAQVSAEDLAKLTCYEGLMTGEVSAAQLIYSALNAISQSEKTGVPQTAELLGGVQCTTQSANCEEGVTSHTITFHLPANFQNQNIEHGEAVLFGQPVEIVEAVDQNTVQFINEATGEALDPENVVTMGIVVNDENAGVEDEFSTNECIQIDPSQVSFIVNGDENKTIEEEETLNETSTNPLSTIDLQQIAQVQE</sequence>
<dbReference type="InterPro" id="IPR013087">
    <property type="entry name" value="Znf_C2H2_type"/>
</dbReference>
<keyword evidence="3" id="KW-0677">Repeat</keyword>
<evidence type="ECO:0000256" key="6">
    <source>
        <dbReference type="ARBA" id="ARBA00023242"/>
    </source>
</evidence>
<dbReference type="InterPro" id="IPR056438">
    <property type="entry name" value="Znf-C2H2_CTCF"/>
</dbReference>
<dbReference type="AlphaFoldDB" id="A0AAN8PK14"/>
<name>A0AAN8PK14_PATCE</name>
<dbReference type="Proteomes" id="UP001347796">
    <property type="component" value="Unassembled WGS sequence"/>
</dbReference>
<keyword evidence="5" id="KW-0862">Zinc</keyword>
<evidence type="ECO:0000256" key="1">
    <source>
        <dbReference type="ARBA" id="ARBA00004123"/>
    </source>
</evidence>
<feature type="domain" description="C2H2-type" evidence="9">
    <location>
        <begin position="285"/>
        <end position="314"/>
    </location>
</feature>
<feature type="domain" description="C2H2-type" evidence="9">
    <location>
        <begin position="465"/>
        <end position="492"/>
    </location>
</feature>